<reference evidence="2 3" key="1">
    <citation type="submission" date="2019-03" db="EMBL/GenBank/DDBJ databases">
        <title>Rhizobium sp. nov., an bacterium isolated from biocrust in Mu Us Desert.</title>
        <authorList>
            <person name="Lixiong L."/>
        </authorList>
    </citation>
    <scope>NUCLEOTIDE SEQUENCE [LARGE SCALE GENOMIC DNA]</scope>
    <source>
        <strain evidence="2 3">SPY-1</strain>
    </source>
</reference>
<evidence type="ECO:0000313" key="3">
    <source>
        <dbReference type="Proteomes" id="UP000295238"/>
    </source>
</evidence>
<feature type="compositionally biased region" description="Polar residues" evidence="1">
    <location>
        <begin position="1"/>
        <end position="21"/>
    </location>
</feature>
<keyword evidence="3" id="KW-1185">Reference proteome</keyword>
<dbReference type="OrthoDB" id="8454349at2"/>
<proteinExistence type="predicted"/>
<comment type="caution">
    <text evidence="2">The sequence shown here is derived from an EMBL/GenBank/DDBJ whole genome shotgun (WGS) entry which is preliminary data.</text>
</comment>
<name>A0A4R5UNM1_9HYPH</name>
<feature type="region of interest" description="Disordered" evidence="1">
    <location>
        <begin position="1"/>
        <end position="24"/>
    </location>
</feature>
<protein>
    <submittedName>
        <fullName evidence="2">DUF883 family protein</fullName>
    </submittedName>
</protein>
<gene>
    <name evidence="2" type="ORF">E2F50_05315</name>
</gene>
<evidence type="ECO:0000256" key="1">
    <source>
        <dbReference type="SAM" id="MobiDB-lite"/>
    </source>
</evidence>
<evidence type="ECO:0000313" key="2">
    <source>
        <dbReference type="EMBL" id="TDK39533.1"/>
    </source>
</evidence>
<dbReference type="RefSeq" id="WP_133314978.1">
    <property type="nucleotide sequence ID" value="NZ_SMTL01000001.1"/>
</dbReference>
<dbReference type="AlphaFoldDB" id="A0A4R5UNM1"/>
<dbReference type="EMBL" id="SMTL01000001">
    <property type="protein sequence ID" value="TDK39533.1"/>
    <property type="molecule type" value="Genomic_DNA"/>
</dbReference>
<sequence>MPSANTTSDIGRATGQSSSASKDVEVQISQLRDDIAALARSVAAVGNEKASEVRGKAKRAANDAADASMQMVEAAREQAMTWERDLERQIRTKPLQSVAIAAGFGFLFALMTRR</sequence>
<organism evidence="2 3">
    <name type="scientific">Rhizobium deserti</name>
    <dbReference type="NCBI Taxonomy" id="2547961"/>
    <lineage>
        <taxon>Bacteria</taxon>
        <taxon>Pseudomonadati</taxon>
        <taxon>Pseudomonadota</taxon>
        <taxon>Alphaproteobacteria</taxon>
        <taxon>Hyphomicrobiales</taxon>
        <taxon>Rhizobiaceae</taxon>
        <taxon>Rhizobium/Agrobacterium group</taxon>
        <taxon>Rhizobium</taxon>
    </lineage>
</organism>
<accession>A0A4R5UNM1</accession>
<dbReference type="Proteomes" id="UP000295238">
    <property type="component" value="Unassembled WGS sequence"/>
</dbReference>